<dbReference type="RefSeq" id="WP_060797701.1">
    <property type="nucleotide sequence ID" value="NZ_JAWHKF010000002.1"/>
</dbReference>
<keyword evidence="6" id="KW-0472">Membrane</keyword>
<feature type="compositionally biased region" description="Gly residues" evidence="5">
    <location>
        <begin position="972"/>
        <end position="982"/>
    </location>
</feature>
<keyword evidence="6" id="KW-0812">Transmembrane</keyword>
<sequence>MGFHKLRRGAIGLTAALICATLATPAASAGEKPATGADSNLPKWSVVDGTRFTDVARRTDRVTYPDAGTVPPVSCDIDGDDLTDMIFTNPTKHKTYMVPFIPYGSDTDEVTRNIEDQDSAKAVSEEAEGYGIASACLPDSTRIAVAAKNKVFIYAAGLKKAAEIDLPNVSAIAGSGNRLAVAAGNKLYFYDATGQIQGKPIDLGAKIEVVAALTDGTFAVGMPAVGKVLIVEPRSGAVSATITGSAESRFGAAITSTGDLNGDENDDLAIGAPMAGNETGSVALITDLSKDVKVDVTSRDAKAVTADGKQVGYLLRAPLRAKLGSSLAWVDGGDKPGALVIGKPVDEEHTGALVISQEALNKNYNSGRGIDGIGEKYKLWLAGGDEKDDVGVAVGVMPRRGEDSLSGIFTVNSTGKVDVWTIDLTRQGELKNDKIEPPVPAPQPEKRAPAVKPVDTEEKKIWMGEFSSGLGSSLAKGRCDVTGDGKADIIAGMPTRSEWKFDPFYMNSTPTHGWLPNVTGGVQIIPGGTRGKEVPAKDTIALNGPKETADPGTDSSVGLSVACLGDTNGDGIDDLAFNSHTMARAWVVYGGKDLGKVDLNHLQPRQGWWIDLPEYGSSPVQISRAGDTNGDGLADLAVTVGNASLAAGQSGQRGALFVFAGQKNGTNVDMKQMKAPAARVLKTIYAPDGHLLNQAAPIGDANGDGMLDWVLTDFQSEGEAGIYPGKAWVVYGSKEPQVHVGANNSFELTMAPGASHRLGAGTSVAPVGDANGDGLADFVIGYDGGQIQHQSEGGVLLVYGCKERRSKQVVSVADGAKNQGVRVVRGLQKGSGFGWAVDALATKKRTLIAVGAPTAKKDGRVYLFDLSLFKQTPTTLPLPKGGMQASGSKVKVLVSTGEQARFGRAVGFVGDVLGGPTLAVGADGVISEEGEGREGFANSAHVLALRVLPPEAASPQPDATAADEGGHPAPGKGQGPQSGGHAGPAVPAKPAPGSGEHLPGGGKDQGNTGKSHNEAGAGERGPEESHPAASGQSPSALATTGAGALGVTALTALLLSLGGLGLVRRR</sequence>
<name>A0A2I1ILK5_9ACTO</name>
<evidence type="ECO:0000256" key="5">
    <source>
        <dbReference type="SAM" id="MobiDB-lite"/>
    </source>
</evidence>
<proteinExistence type="predicted"/>
<dbReference type="GO" id="GO:0007155">
    <property type="term" value="P:cell adhesion"/>
    <property type="evidence" value="ECO:0007669"/>
    <property type="project" value="InterPro"/>
</dbReference>
<dbReference type="PROSITE" id="PS51470">
    <property type="entry name" value="FG_GAP"/>
    <property type="match status" value="1"/>
</dbReference>
<dbReference type="InterPro" id="IPR000413">
    <property type="entry name" value="Integrin_alpha"/>
</dbReference>
<evidence type="ECO:0000256" key="3">
    <source>
        <dbReference type="ARBA" id="ARBA00022801"/>
    </source>
</evidence>
<dbReference type="Gene3D" id="2.130.10.130">
    <property type="entry name" value="Integrin alpha, N-terminal"/>
    <property type="match status" value="4"/>
</dbReference>
<evidence type="ECO:0000256" key="4">
    <source>
        <dbReference type="ARBA" id="ARBA00023180"/>
    </source>
</evidence>
<dbReference type="SUPFAM" id="SSF69318">
    <property type="entry name" value="Integrin alpha N-terminal domain"/>
    <property type="match status" value="3"/>
</dbReference>
<evidence type="ECO:0000256" key="7">
    <source>
        <dbReference type="SAM" id="SignalP"/>
    </source>
</evidence>
<accession>A0A2I1ILK5</accession>
<keyword evidence="1 7" id="KW-0732">Signal</keyword>
<protein>
    <submittedName>
        <fullName evidence="8">Uncharacterized protein</fullName>
    </submittedName>
</protein>
<evidence type="ECO:0000256" key="6">
    <source>
        <dbReference type="SAM" id="Phobius"/>
    </source>
</evidence>
<evidence type="ECO:0000313" key="9">
    <source>
        <dbReference type="Proteomes" id="UP000235122"/>
    </source>
</evidence>
<feature type="chain" id="PRO_5039076272" evidence="7">
    <location>
        <begin position="30"/>
        <end position="1066"/>
    </location>
</feature>
<dbReference type="PANTHER" id="PTHR23221:SF7">
    <property type="entry name" value="PHOSPHATIDYLINOSITOL-GLYCAN-SPECIFIC PHOSPHOLIPASE D"/>
    <property type="match status" value="1"/>
</dbReference>
<dbReference type="InterPro" id="IPR013519">
    <property type="entry name" value="Int_alpha_beta-p"/>
</dbReference>
<dbReference type="Pfam" id="PF01839">
    <property type="entry name" value="FG-GAP"/>
    <property type="match status" value="1"/>
</dbReference>
<evidence type="ECO:0000256" key="1">
    <source>
        <dbReference type="ARBA" id="ARBA00022729"/>
    </source>
</evidence>
<feature type="region of interest" description="Disordered" evidence="5">
    <location>
        <begin position="432"/>
        <end position="455"/>
    </location>
</feature>
<gene>
    <name evidence="8" type="ORF">CYJ19_07190</name>
</gene>
<feature type="transmembrane region" description="Helical" evidence="6">
    <location>
        <begin position="1042"/>
        <end position="1063"/>
    </location>
</feature>
<feature type="compositionally biased region" description="Low complexity" evidence="5">
    <location>
        <begin position="983"/>
        <end position="993"/>
    </location>
</feature>
<keyword evidence="2" id="KW-0677">Repeat</keyword>
<keyword evidence="9" id="KW-1185">Reference proteome</keyword>
<reference evidence="8 9" key="1">
    <citation type="submission" date="2017-12" db="EMBL/GenBank/DDBJ databases">
        <title>Phylogenetic diversity of female urinary microbiome.</title>
        <authorList>
            <person name="Thomas-White K."/>
            <person name="Wolfe A.J."/>
        </authorList>
    </citation>
    <scope>NUCLEOTIDE SEQUENCE [LARGE SCALE GENOMIC DNA]</scope>
    <source>
        <strain evidence="8 9">UMB0402</strain>
    </source>
</reference>
<feature type="compositionally biased region" description="Basic and acidic residues" evidence="5">
    <location>
        <begin position="444"/>
        <end position="455"/>
    </location>
</feature>
<dbReference type="InterPro" id="IPR028994">
    <property type="entry name" value="Integrin_alpha_N"/>
</dbReference>
<keyword evidence="4" id="KW-0325">Glycoprotein</keyword>
<dbReference type="GO" id="GO:0016787">
    <property type="term" value="F:hydrolase activity"/>
    <property type="evidence" value="ECO:0007669"/>
    <property type="project" value="UniProtKB-KW"/>
</dbReference>
<dbReference type="Proteomes" id="UP000235122">
    <property type="component" value="Unassembled WGS sequence"/>
</dbReference>
<comment type="caution">
    <text evidence="8">The sequence shown here is derived from an EMBL/GenBank/DDBJ whole genome shotgun (WGS) entry which is preliminary data.</text>
</comment>
<dbReference type="GO" id="GO:0008305">
    <property type="term" value="C:integrin complex"/>
    <property type="evidence" value="ECO:0007669"/>
    <property type="project" value="InterPro"/>
</dbReference>
<evidence type="ECO:0000256" key="2">
    <source>
        <dbReference type="ARBA" id="ARBA00022737"/>
    </source>
</evidence>
<keyword evidence="6" id="KW-1133">Transmembrane helix</keyword>
<dbReference type="PRINTS" id="PR01185">
    <property type="entry name" value="INTEGRINA"/>
</dbReference>
<dbReference type="PANTHER" id="PTHR23221">
    <property type="entry name" value="GLYCOSYLPHOSPHATIDYLINOSITOL PHOSPHOLIPASE D"/>
    <property type="match status" value="1"/>
</dbReference>
<dbReference type="SUPFAM" id="SSF75011">
    <property type="entry name" value="3-carboxy-cis,cis-mucoante lactonizing enzyme"/>
    <property type="match status" value="1"/>
</dbReference>
<dbReference type="SMART" id="SM00191">
    <property type="entry name" value="Int_alpha"/>
    <property type="match status" value="6"/>
</dbReference>
<organism evidence="8 9">
    <name type="scientific">Winkia neuii</name>
    <dbReference type="NCBI Taxonomy" id="33007"/>
    <lineage>
        <taxon>Bacteria</taxon>
        <taxon>Bacillati</taxon>
        <taxon>Actinomycetota</taxon>
        <taxon>Actinomycetes</taxon>
        <taxon>Actinomycetales</taxon>
        <taxon>Actinomycetaceae</taxon>
        <taxon>Winkia</taxon>
    </lineage>
</organism>
<evidence type="ECO:0000313" key="8">
    <source>
        <dbReference type="EMBL" id="PKY71990.1"/>
    </source>
</evidence>
<dbReference type="EMBL" id="PKKO01000004">
    <property type="protein sequence ID" value="PKY71990.1"/>
    <property type="molecule type" value="Genomic_DNA"/>
</dbReference>
<dbReference type="STRING" id="33007.HMPREF3198_00402"/>
<feature type="region of interest" description="Disordered" evidence="5">
    <location>
        <begin position="952"/>
        <end position="1039"/>
    </location>
</feature>
<dbReference type="AlphaFoldDB" id="A0A2I1ILK5"/>
<keyword evidence="3" id="KW-0378">Hydrolase</keyword>
<dbReference type="InterPro" id="IPR013517">
    <property type="entry name" value="FG-GAP"/>
</dbReference>
<feature type="signal peptide" evidence="7">
    <location>
        <begin position="1"/>
        <end position="29"/>
    </location>
</feature>